<reference evidence="6 7" key="1">
    <citation type="journal article" date="2016" name="Nat. Commun.">
        <title>Extremotolerant tardigrade genome and improved radiotolerance of human cultured cells by tardigrade-unique protein.</title>
        <authorList>
            <person name="Hashimoto T."/>
            <person name="Horikawa D.D."/>
            <person name="Saito Y."/>
            <person name="Kuwahara H."/>
            <person name="Kozuka-Hata H."/>
            <person name="Shin-I T."/>
            <person name="Minakuchi Y."/>
            <person name="Ohishi K."/>
            <person name="Motoyama A."/>
            <person name="Aizu T."/>
            <person name="Enomoto A."/>
            <person name="Kondo K."/>
            <person name="Tanaka S."/>
            <person name="Hara Y."/>
            <person name="Koshikawa S."/>
            <person name="Sagara H."/>
            <person name="Miura T."/>
            <person name="Yokobori S."/>
            <person name="Miyagawa K."/>
            <person name="Suzuki Y."/>
            <person name="Kubo T."/>
            <person name="Oyama M."/>
            <person name="Kohara Y."/>
            <person name="Fujiyama A."/>
            <person name="Arakawa K."/>
            <person name="Katayama T."/>
            <person name="Toyoda A."/>
            <person name="Kunieda T."/>
        </authorList>
    </citation>
    <scope>NUCLEOTIDE SEQUENCE [LARGE SCALE GENOMIC DNA]</scope>
    <source>
        <strain evidence="6 7">YOKOZUNA-1</strain>
    </source>
</reference>
<dbReference type="Proteomes" id="UP000186922">
    <property type="component" value="Unassembled WGS sequence"/>
</dbReference>
<evidence type="ECO:0000256" key="2">
    <source>
        <dbReference type="ARBA" id="ARBA00022692"/>
    </source>
</evidence>
<feature type="transmembrane region" description="Helical" evidence="5">
    <location>
        <begin position="185"/>
        <end position="202"/>
    </location>
</feature>
<evidence type="ECO:0000256" key="3">
    <source>
        <dbReference type="ARBA" id="ARBA00022989"/>
    </source>
</evidence>
<dbReference type="EMBL" id="BDGG01000001">
    <property type="protein sequence ID" value="GAU88984.1"/>
    <property type="molecule type" value="Genomic_DNA"/>
</dbReference>
<protein>
    <recommendedName>
        <fullName evidence="8">Protein lifeguard 1</fullName>
    </recommendedName>
</protein>
<feature type="transmembrane region" description="Helical" evidence="5">
    <location>
        <begin position="130"/>
        <end position="149"/>
    </location>
</feature>
<keyword evidence="3 5" id="KW-1133">Transmembrane helix</keyword>
<keyword evidence="2 5" id="KW-0812">Transmembrane</keyword>
<keyword evidence="7" id="KW-1185">Reference proteome</keyword>
<name>A0A1D1UGX5_RAMVA</name>
<gene>
    <name evidence="6" type="primary">RvY_01587-1</name>
    <name evidence="6" type="synonym">RvY_01587.1</name>
    <name evidence="6" type="ORF">RvY_01587</name>
</gene>
<evidence type="ECO:0000256" key="4">
    <source>
        <dbReference type="ARBA" id="ARBA00023136"/>
    </source>
</evidence>
<dbReference type="STRING" id="947166.A0A1D1UGX5"/>
<accession>A0A1D1UGX5</accession>
<feature type="transmembrane region" description="Helical" evidence="5">
    <location>
        <begin position="41"/>
        <end position="61"/>
    </location>
</feature>
<comment type="caution">
    <text evidence="6">The sequence shown here is derived from an EMBL/GenBank/DDBJ whole genome shotgun (WGS) entry which is preliminary data.</text>
</comment>
<feature type="transmembrane region" description="Helical" evidence="5">
    <location>
        <begin position="73"/>
        <end position="92"/>
    </location>
</feature>
<proteinExistence type="inferred from homology"/>
<feature type="transmembrane region" description="Helical" evidence="5">
    <location>
        <begin position="104"/>
        <end position="124"/>
    </location>
</feature>
<evidence type="ECO:0008006" key="8">
    <source>
        <dbReference type="Google" id="ProtNLM"/>
    </source>
</evidence>
<organism evidence="6 7">
    <name type="scientific">Ramazzottius varieornatus</name>
    <name type="common">Water bear</name>
    <name type="synonym">Tardigrade</name>
    <dbReference type="NCBI Taxonomy" id="947166"/>
    <lineage>
        <taxon>Eukaryota</taxon>
        <taxon>Metazoa</taxon>
        <taxon>Ecdysozoa</taxon>
        <taxon>Tardigrada</taxon>
        <taxon>Eutardigrada</taxon>
        <taxon>Parachela</taxon>
        <taxon>Hypsibioidea</taxon>
        <taxon>Ramazzottiidae</taxon>
        <taxon>Ramazzottius</taxon>
    </lineage>
</organism>
<dbReference type="InterPro" id="IPR006214">
    <property type="entry name" value="Bax_inhibitor_1-related"/>
</dbReference>
<dbReference type="PANTHER" id="PTHR23291:SF47">
    <property type="entry name" value="TRANSMEMBRANE BAX INHIBITOR MOTIF CONTAINING 7"/>
    <property type="match status" value="1"/>
</dbReference>
<sequence length="248" mass="27060">MASHKYDDTGELGSGPGADGGFGDNILFSEKTVRLGFIRKVYSILSVQLAITLGFIALFLYQDDVRRFSHANPGMYIAAIVITLVAILVLACCEGVRRKAPWNFVILGVFTLCESWMLGSIASYYDSQEVMIAVGITAAITLALTIFALQTKYDFTAMGGGLLVALVCLILFGLLASLMRNNVVNIAYASLGALIFGLYLVFDTQLMLGGKHKYSISPEEYIFAALNLYMDIINIFIYILSIIGNARN</sequence>
<dbReference type="OrthoDB" id="7933078at2759"/>
<feature type="transmembrane region" description="Helical" evidence="5">
    <location>
        <begin position="222"/>
        <end position="243"/>
    </location>
</feature>
<dbReference type="Pfam" id="PF01027">
    <property type="entry name" value="Bax1-I"/>
    <property type="match status" value="1"/>
</dbReference>
<dbReference type="GO" id="GO:0016020">
    <property type="term" value="C:membrane"/>
    <property type="evidence" value="ECO:0007669"/>
    <property type="project" value="UniProtKB-SubCell"/>
</dbReference>
<evidence type="ECO:0000256" key="5">
    <source>
        <dbReference type="RuleBase" id="RU004379"/>
    </source>
</evidence>
<feature type="transmembrane region" description="Helical" evidence="5">
    <location>
        <begin position="161"/>
        <end position="179"/>
    </location>
</feature>
<comment type="subcellular location">
    <subcellularLocation>
        <location evidence="1">Membrane</location>
        <topology evidence="1">Multi-pass membrane protein</topology>
    </subcellularLocation>
</comment>
<evidence type="ECO:0000313" key="6">
    <source>
        <dbReference type="EMBL" id="GAU88984.1"/>
    </source>
</evidence>
<keyword evidence="4 5" id="KW-0472">Membrane</keyword>
<dbReference type="CDD" id="cd10428">
    <property type="entry name" value="LFG_like"/>
    <property type="match status" value="1"/>
</dbReference>
<dbReference type="PANTHER" id="PTHR23291">
    <property type="entry name" value="BAX INHIBITOR-RELATED"/>
    <property type="match status" value="1"/>
</dbReference>
<dbReference type="AlphaFoldDB" id="A0A1D1UGX5"/>
<comment type="similarity">
    <text evidence="5">Belongs to the BI1 family.</text>
</comment>
<evidence type="ECO:0000256" key="1">
    <source>
        <dbReference type="ARBA" id="ARBA00004141"/>
    </source>
</evidence>
<evidence type="ECO:0000313" key="7">
    <source>
        <dbReference type="Proteomes" id="UP000186922"/>
    </source>
</evidence>